<sequence length="135" mass="14560">MISSTATPQSLLVVDDEKSLVELVSYFLRGKGFDIVQGKDGIDAFSSILLHEPRLMLLDLCLPCITGLEVIKQLRDDAKTADVPIVAMSADSSLLDRALDLGADEALAKPFSRERLVEVVGRLMPSVPSAPAHVD</sequence>
<dbReference type="InterPro" id="IPR050595">
    <property type="entry name" value="Bact_response_regulator"/>
</dbReference>
<feature type="domain" description="Response regulatory" evidence="3">
    <location>
        <begin position="10"/>
        <end position="124"/>
    </location>
</feature>
<evidence type="ECO:0000256" key="2">
    <source>
        <dbReference type="PROSITE-ProRule" id="PRU00169"/>
    </source>
</evidence>
<evidence type="ECO:0000259" key="3">
    <source>
        <dbReference type="PROSITE" id="PS50110"/>
    </source>
</evidence>
<keyword evidence="5" id="KW-1185">Reference proteome</keyword>
<gene>
    <name evidence="4" type="ORF">LZC95_37750</name>
</gene>
<proteinExistence type="predicted"/>
<dbReference type="EMBL" id="CP089982">
    <property type="protein sequence ID" value="WXA92187.1"/>
    <property type="molecule type" value="Genomic_DNA"/>
</dbReference>
<dbReference type="PROSITE" id="PS50110">
    <property type="entry name" value="RESPONSE_REGULATORY"/>
    <property type="match status" value="1"/>
</dbReference>
<organism evidence="4 5">
    <name type="scientific">Pendulispora brunnea</name>
    <dbReference type="NCBI Taxonomy" id="2905690"/>
    <lineage>
        <taxon>Bacteria</taxon>
        <taxon>Pseudomonadati</taxon>
        <taxon>Myxococcota</taxon>
        <taxon>Myxococcia</taxon>
        <taxon>Myxococcales</taxon>
        <taxon>Sorangiineae</taxon>
        <taxon>Pendulisporaceae</taxon>
        <taxon>Pendulispora</taxon>
    </lineage>
</organism>
<dbReference type="InterPro" id="IPR001789">
    <property type="entry name" value="Sig_transdc_resp-reg_receiver"/>
</dbReference>
<dbReference type="SUPFAM" id="SSF52172">
    <property type="entry name" value="CheY-like"/>
    <property type="match status" value="1"/>
</dbReference>
<reference evidence="4 5" key="1">
    <citation type="submission" date="2021-12" db="EMBL/GenBank/DDBJ databases">
        <title>Discovery of the Pendulisporaceae a myxobacterial family with distinct sporulation behavior and unique specialized metabolism.</title>
        <authorList>
            <person name="Garcia R."/>
            <person name="Popoff A."/>
            <person name="Bader C.D."/>
            <person name="Loehr J."/>
            <person name="Walesch S."/>
            <person name="Walt C."/>
            <person name="Boldt J."/>
            <person name="Bunk B."/>
            <person name="Haeckl F.J.F.P.J."/>
            <person name="Gunesch A.P."/>
            <person name="Birkelbach J."/>
            <person name="Nuebel U."/>
            <person name="Pietschmann T."/>
            <person name="Bach T."/>
            <person name="Mueller R."/>
        </authorList>
    </citation>
    <scope>NUCLEOTIDE SEQUENCE [LARGE SCALE GENOMIC DNA]</scope>
    <source>
        <strain evidence="4 5">MSr12523</strain>
    </source>
</reference>
<evidence type="ECO:0000256" key="1">
    <source>
        <dbReference type="ARBA" id="ARBA00022553"/>
    </source>
</evidence>
<dbReference type="InterPro" id="IPR011006">
    <property type="entry name" value="CheY-like_superfamily"/>
</dbReference>
<accession>A0ABZ2K0R1</accession>
<dbReference type="RefSeq" id="WP_394842804.1">
    <property type="nucleotide sequence ID" value="NZ_CP089982.1"/>
</dbReference>
<evidence type="ECO:0000313" key="4">
    <source>
        <dbReference type="EMBL" id="WXA92187.1"/>
    </source>
</evidence>
<keyword evidence="1 2" id="KW-0597">Phosphoprotein</keyword>
<dbReference type="Gene3D" id="3.40.50.2300">
    <property type="match status" value="1"/>
</dbReference>
<dbReference type="SMART" id="SM00448">
    <property type="entry name" value="REC"/>
    <property type="match status" value="1"/>
</dbReference>
<dbReference type="PANTHER" id="PTHR44591">
    <property type="entry name" value="STRESS RESPONSE REGULATOR PROTEIN 1"/>
    <property type="match status" value="1"/>
</dbReference>
<dbReference type="PANTHER" id="PTHR44591:SF3">
    <property type="entry name" value="RESPONSE REGULATORY DOMAIN-CONTAINING PROTEIN"/>
    <property type="match status" value="1"/>
</dbReference>
<protein>
    <submittedName>
        <fullName evidence="4">Response regulator</fullName>
    </submittedName>
</protein>
<feature type="modified residue" description="4-aspartylphosphate" evidence="2">
    <location>
        <position position="59"/>
    </location>
</feature>
<dbReference type="Proteomes" id="UP001379533">
    <property type="component" value="Chromosome"/>
</dbReference>
<name>A0ABZ2K0R1_9BACT</name>
<dbReference type="Pfam" id="PF00072">
    <property type="entry name" value="Response_reg"/>
    <property type="match status" value="1"/>
</dbReference>
<evidence type="ECO:0000313" key="5">
    <source>
        <dbReference type="Proteomes" id="UP001379533"/>
    </source>
</evidence>